<evidence type="ECO:0000313" key="1">
    <source>
        <dbReference type="EMBL" id="KAJ9481267.1"/>
    </source>
</evidence>
<accession>A0AAI9T5V7</accession>
<feature type="non-terminal residue" evidence="1">
    <location>
        <position position="1"/>
    </location>
</feature>
<proteinExistence type="predicted"/>
<reference evidence="1" key="1">
    <citation type="submission" date="2015-06" db="EMBL/GenBank/DDBJ databases">
        <authorList>
            <person name="Nguyen H."/>
        </authorList>
    </citation>
    <scope>NUCLEOTIDE SEQUENCE</scope>
    <source>
        <strain evidence="1">DAOM 180753</strain>
    </source>
</reference>
<gene>
    <name evidence="1" type="ORF">VN97_g12223</name>
</gene>
<dbReference type="EMBL" id="LACB01000841">
    <property type="protein sequence ID" value="KAJ9481267.1"/>
    <property type="molecule type" value="Genomic_DNA"/>
</dbReference>
<reference evidence="1" key="2">
    <citation type="journal article" date="2016" name="Fungal Biol.">
        <title>Ochratoxin A production by Penicillium thymicola.</title>
        <authorList>
            <person name="Nguyen H.D.T."/>
            <person name="McMullin D.R."/>
            <person name="Ponomareva E."/>
            <person name="Riley R."/>
            <person name="Pomraning K.R."/>
            <person name="Baker S.E."/>
            <person name="Seifert K.A."/>
        </authorList>
    </citation>
    <scope>NUCLEOTIDE SEQUENCE</scope>
    <source>
        <strain evidence="1">DAOM 180753</strain>
    </source>
</reference>
<protein>
    <submittedName>
        <fullName evidence="1">Uncharacterized protein</fullName>
    </submittedName>
</protein>
<name>A0AAI9T5V7_PENTH</name>
<dbReference type="Proteomes" id="UP001227192">
    <property type="component" value="Unassembled WGS sequence"/>
</dbReference>
<keyword evidence="2" id="KW-1185">Reference proteome</keyword>
<organism evidence="1 2">
    <name type="scientific">Penicillium thymicola</name>
    <dbReference type="NCBI Taxonomy" id="293382"/>
    <lineage>
        <taxon>Eukaryota</taxon>
        <taxon>Fungi</taxon>
        <taxon>Dikarya</taxon>
        <taxon>Ascomycota</taxon>
        <taxon>Pezizomycotina</taxon>
        <taxon>Eurotiomycetes</taxon>
        <taxon>Eurotiomycetidae</taxon>
        <taxon>Eurotiales</taxon>
        <taxon>Aspergillaceae</taxon>
        <taxon>Penicillium</taxon>
    </lineage>
</organism>
<evidence type="ECO:0000313" key="2">
    <source>
        <dbReference type="Proteomes" id="UP001227192"/>
    </source>
</evidence>
<sequence>TPRRTYKKEDLVRCQCILTYSMPNTIFFQH</sequence>
<dbReference type="AlphaFoldDB" id="A0AAI9T5V7"/>
<comment type="caution">
    <text evidence="1">The sequence shown here is derived from an EMBL/GenBank/DDBJ whole genome shotgun (WGS) entry which is preliminary data.</text>
</comment>